<sequence>MLPDPINNPRIQTLSQKPSEALWTISISIHQELKHSLGIISIPIQSQFQFVEHLANITCTIHDLEFLSTPKRFITFRPIVTVIRGERSIYFTKTADQVFSIHKWNESFTERYTLPNADEQETLVFVIGKRSGRTIGSGTIKVRVPPDSNHVCEVLNKKGKRIGRLRISFRPGEAGDQPAARPPGRRSRTSKIFSGIYKASMIGQAIMRGIEFFNNLDGCCCLHLVGGPYRIYYILGCTNLLVR</sequence>
<organism evidence="1 2">
    <name type="scientific">Cichorium intybus</name>
    <name type="common">Chicory</name>
    <dbReference type="NCBI Taxonomy" id="13427"/>
    <lineage>
        <taxon>Eukaryota</taxon>
        <taxon>Viridiplantae</taxon>
        <taxon>Streptophyta</taxon>
        <taxon>Embryophyta</taxon>
        <taxon>Tracheophyta</taxon>
        <taxon>Spermatophyta</taxon>
        <taxon>Magnoliopsida</taxon>
        <taxon>eudicotyledons</taxon>
        <taxon>Gunneridae</taxon>
        <taxon>Pentapetalae</taxon>
        <taxon>asterids</taxon>
        <taxon>campanulids</taxon>
        <taxon>Asterales</taxon>
        <taxon>Asteraceae</taxon>
        <taxon>Cichorioideae</taxon>
        <taxon>Cichorieae</taxon>
        <taxon>Cichoriinae</taxon>
        <taxon>Cichorium</taxon>
    </lineage>
</organism>
<evidence type="ECO:0000313" key="2">
    <source>
        <dbReference type="Proteomes" id="UP001055811"/>
    </source>
</evidence>
<dbReference type="Proteomes" id="UP001055811">
    <property type="component" value="Linkage Group LG01"/>
</dbReference>
<proteinExistence type="predicted"/>
<accession>A0ACB9H2P0</accession>
<comment type="caution">
    <text evidence="1">The sequence shown here is derived from an EMBL/GenBank/DDBJ whole genome shotgun (WGS) entry which is preliminary data.</text>
</comment>
<keyword evidence="2" id="KW-1185">Reference proteome</keyword>
<reference evidence="1 2" key="2">
    <citation type="journal article" date="2022" name="Mol. Ecol. Resour.">
        <title>The genomes of chicory, endive, great burdock and yacon provide insights into Asteraceae paleo-polyploidization history and plant inulin production.</title>
        <authorList>
            <person name="Fan W."/>
            <person name="Wang S."/>
            <person name="Wang H."/>
            <person name="Wang A."/>
            <person name="Jiang F."/>
            <person name="Liu H."/>
            <person name="Zhao H."/>
            <person name="Xu D."/>
            <person name="Zhang Y."/>
        </authorList>
    </citation>
    <scope>NUCLEOTIDE SEQUENCE [LARGE SCALE GENOMIC DNA]</scope>
    <source>
        <strain evidence="2">cv. Punajuju</strain>
        <tissue evidence="1">Leaves</tissue>
    </source>
</reference>
<evidence type="ECO:0000313" key="1">
    <source>
        <dbReference type="EMBL" id="KAI3789990.1"/>
    </source>
</evidence>
<name>A0ACB9H2P0_CICIN</name>
<protein>
    <submittedName>
        <fullName evidence="1">Uncharacterized protein</fullName>
    </submittedName>
</protein>
<dbReference type="EMBL" id="CM042009">
    <property type="protein sequence ID" value="KAI3789990.1"/>
    <property type="molecule type" value="Genomic_DNA"/>
</dbReference>
<reference evidence="2" key="1">
    <citation type="journal article" date="2022" name="Mol. Ecol. Resour.">
        <title>The genomes of chicory, endive, great burdock and yacon provide insights into Asteraceae palaeo-polyploidization history and plant inulin production.</title>
        <authorList>
            <person name="Fan W."/>
            <person name="Wang S."/>
            <person name="Wang H."/>
            <person name="Wang A."/>
            <person name="Jiang F."/>
            <person name="Liu H."/>
            <person name="Zhao H."/>
            <person name="Xu D."/>
            <person name="Zhang Y."/>
        </authorList>
    </citation>
    <scope>NUCLEOTIDE SEQUENCE [LARGE SCALE GENOMIC DNA]</scope>
    <source>
        <strain evidence="2">cv. Punajuju</strain>
    </source>
</reference>
<gene>
    <name evidence="1" type="ORF">L2E82_02799</name>
</gene>